<dbReference type="AlphaFoldDB" id="A0AAW6VD18"/>
<dbReference type="RefSeq" id="WP_152020226.1">
    <property type="nucleotide sequence ID" value="NZ_CABVRK010000003.1"/>
</dbReference>
<sequence length="92" mass="10804">MAILLVFSGIILIGLQIYFEINMRFDDKYFGKKDSEDVTQELKAKRDNEGRLSLWESSNLRFRIFIHKWYIFKLGAILVCMGIILAIVLFLL</sequence>
<dbReference type="Proteomes" id="UP001237501">
    <property type="component" value="Unassembled WGS sequence"/>
</dbReference>
<comment type="caution">
    <text evidence="2">The sequence shown here is derived from an EMBL/GenBank/DDBJ whole genome shotgun (WGS) entry which is preliminary data.</text>
</comment>
<feature type="transmembrane region" description="Helical" evidence="1">
    <location>
        <begin position="6"/>
        <end position="23"/>
    </location>
</feature>
<reference evidence="2" key="1">
    <citation type="journal article" date="2023" name="Antibiotics">
        <title>Genomic Characterization of Antibiotic-Resistant Campylobacterales Isolated from Chilean Poultry Meat.</title>
        <authorList>
            <person name="Concha-Toloza M."/>
            <person name="Lopez-Cantillo M."/>
            <person name="Molina-Mora J.A."/>
            <person name="Collado L."/>
        </authorList>
    </citation>
    <scope>NUCLEOTIDE SEQUENCE</scope>
    <source>
        <strain evidence="2">FR1p153A2</strain>
    </source>
</reference>
<proteinExistence type="predicted"/>
<keyword evidence="1" id="KW-1133">Transmembrane helix</keyword>
<accession>A0AAW6VD18</accession>
<protein>
    <submittedName>
        <fullName evidence="2">Uncharacterized protein</fullName>
    </submittedName>
</protein>
<reference evidence="2" key="2">
    <citation type="submission" date="2023-02" db="EMBL/GenBank/DDBJ databases">
        <authorList>
            <person name="Concha-Toloza M."/>
            <person name="Lopez-Cantillo M."/>
            <person name="Molina-Mora J."/>
            <person name="Collado L."/>
        </authorList>
    </citation>
    <scope>NUCLEOTIDE SEQUENCE</scope>
    <source>
        <strain evidence="2">FR1p153A2</strain>
    </source>
</reference>
<organism evidence="2 3">
    <name type="scientific">Aliarcobacter butzleri</name>
    <dbReference type="NCBI Taxonomy" id="28197"/>
    <lineage>
        <taxon>Bacteria</taxon>
        <taxon>Pseudomonadati</taxon>
        <taxon>Campylobacterota</taxon>
        <taxon>Epsilonproteobacteria</taxon>
        <taxon>Campylobacterales</taxon>
        <taxon>Arcobacteraceae</taxon>
        <taxon>Aliarcobacter</taxon>
    </lineage>
</organism>
<dbReference type="EMBL" id="JAQTJK010000002">
    <property type="protein sequence ID" value="MDK2040565.1"/>
    <property type="molecule type" value="Genomic_DNA"/>
</dbReference>
<evidence type="ECO:0000313" key="3">
    <source>
        <dbReference type="Proteomes" id="UP001237501"/>
    </source>
</evidence>
<name>A0AAW6VD18_9BACT</name>
<gene>
    <name evidence="2" type="ORF">PT517_02095</name>
</gene>
<evidence type="ECO:0000313" key="2">
    <source>
        <dbReference type="EMBL" id="MDK2040565.1"/>
    </source>
</evidence>
<evidence type="ECO:0000256" key="1">
    <source>
        <dbReference type="SAM" id="Phobius"/>
    </source>
</evidence>
<keyword evidence="1" id="KW-0472">Membrane</keyword>
<feature type="transmembrane region" description="Helical" evidence="1">
    <location>
        <begin position="70"/>
        <end position="91"/>
    </location>
</feature>
<keyword evidence="1" id="KW-0812">Transmembrane</keyword>